<dbReference type="InterPro" id="IPR002052">
    <property type="entry name" value="DNA_methylase_N6_adenine_CS"/>
</dbReference>
<dbReference type="PANTHER" id="PTHR43542:SF1">
    <property type="entry name" value="METHYLTRANSFERASE"/>
    <property type="match status" value="1"/>
</dbReference>
<dbReference type="EMBL" id="CAEZSP010000031">
    <property type="protein sequence ID" value="CAB4544647.1"/>
    <property type="molecule type" value="Genomic_DNA"/>
</dbReference>
<dbReference type="InterPro" id="IPR004398">
    <property type="entry name" value="RNA_MeTrfase_RsmD"/>
</dbReference>
<name>A0A6J6C108_9ZZZZ</name>
<accession>A0A6J6C108</accession>
<evidence type="ECO:0000256" key="2">
    <source>
        <dbReference type="ARBA" id="ARBA00022679"/>
    </source>
</evidence>
<organism evidence="3">
    <name type="scientific">freshwater metagenome</name>
    <dbReference type="NCBI Taxonomy" id="449393"/>
    <lineage>
        <taxon>unclassified sequences</taxon>
        <taxon>metagenomes</taxon>
        <taxon>ecological metagenomes</taxon>
    </lineage>
</organism>
<dbReference type="PIRSF" id="PIRSF004553">
    <property type="entry name" value="CHP00095"/>
    <property type="match status" value="1"/>
</dbReference>
<dbReference type="PANTHER" id="PTHR43542">
    <property type="entry name" value="METHYLTRANSFERASE"/>
    <property type="match status" value="1"/>
</dbReference>
<dbReference type="NCBIfam" id="TIGR00095">
    <property type="entry name" value="16S rRNA (guanine(966)-N(2))-methyltransferase RsmD"/>
    <property type="match status" value="1"/>
</dbReference>
<evidence type="ECO:0000313" key="3">
    <source>
        <dbReference type="EMBL" id="CAB4544647.1"/>
    </source>
</evidence>
<protein>
    <submittedName>
        <fullName evidence="3">Unannotated protein</fullName>
    </submittedName>
</protein>
<gene>
    <name evidence="3" type="ORF">UFOPK1440_00695</name>
</gene>
<dbReference type="GO" id="GO:0003676">
    <property type="term" value="F:nucleic acid binding"/>
    <property type="evidence" value="ECO:0007669"/>
    <property type="project" value="InterPro"/>
</dbReference>
<keyword evidence="2" id="KW-0808">Transferase</keyword>
<reference evidence="3" key="1">
    <citation type="submission" date="2020-05" db="EMBL/GenBank/DDBJ databases">
        <authorList>
            <person name="Chiriac C."/>
            <person name="Salcher M."/>
            <person name="Ghai R."/>
            <person name="Kavagutti S V."/>
        </authorList>
    </citation>
    <scope>NUCLEOTIDE SEQUENCE</scope>
</reference>
<dbReference type="GO" id="GO:0008168">
    <property type="term" value="F:methyltransferase activity"/>
    <property type="evidence" value="ECO:0007669"/>
    <property type="project" value="UniProtKB-KW"/>
</dbReference>
<dbReference type="InterPro" id="IPR029063">
    <property type="entry name" value="SAM-dependent_MTases_sf"/>
</dbReference>
<proteinExistence type="predicted"/>
<dbReference type="GO" id="GO:0031167">
    <property type="term" value="P:rRNA methylation"/>
    <property type="evidence" value="ECO:0007669"/>
    <property type="project" value="InterPro"/>
</dbReference>
<evidence type="ECO:0000256" key="1">
    <source>
        <dbReference type="ARBA" id="ARBA00022603"/>
    </source>
</evidence>
<keyword evidence="1" id="KW-0489">Methyltransferase</keyword>
<dbReference type="Gene3D" id="3.40.50.150">
    <property type="entry name" value="Vaccinia Virus protein VP39"/>
    <property type="match status" value="1"/>
</dbReference>
<dbReference type="Pfam" id="PF03602">
    <property type="entry name" value="Cons_hypoth95"/>
    <property type="match status" value="1"/>
</dbReference>
<sequence length="199" mass="21856">MRIIAGAAKGRPISAVASATRPTSDRAREALFSTLASEFGEFEGLRVLDLYAGTGAVALEALSRGAALVHAVEKDEAASKAITANFDSIKSAELKGTFHLYTMGVHRFLGDKSQFQYHFIYIDPPYDVDDIDVVETLVQLQDNNFLDSQSIIAIERNSRVKEISWPYGYEEMRVKNYGQATIFYGIPAPIPVEDSAENG</sequence>
<dbReference type="SUPFAM" id="SSF53335">
    <property type="entry name" value="S-adenosyl-L-methionine-dependent methyltransferases"/>
    <property type="match status" value="1"/>
</dbReference>
<dbReference type="PROSITE" id="PS00092">
    <property type="entry name" value="N6_MTASE"/>
    <property type="match status" value="1"/>
</dbReference>
<dbReference type="CDD" id="cd02440">
    <property type="entry name" value="AdoMet_MTases"/>
    <property type="match status" value="1"/>
</dbReference>
<dbReference type="AlphaFoldDB" id="A0A6J6C108"/>